<name>A0A2K8P775_9MOLU</name>
<sequence length="234" mass="27922">MILSKLTSNILINELIDDINSCIKNMNLVEELNQSNDYNFNNLHEIYNNKLIELFELDNVLSSINIFIEDFTQQVSKMLIDEKQTFKLNHSKEQENKKRVFEFIIFIQNKLLNYKKIIISLNWILEKMGNDVEINENNKIEFYSLVDFNIERRFKKIREDIELSSNLLDLENVFINEFEKLNLNDKKEQLEKLLSSINFDSILEMHDVDEIIRISQMSTSINFLIKFIEVINKI</sequence>
<proteinExistence type="predicted"/>
<dbReference type="EMBL" id="CP024969">
    <property type="protein sequence ID" value="ATZ21593.1"/>
    <property type="molecule type" value="Genomic_DNA"/>
</dbReference>
<evidence type="ECO:0000313" key="2">
    <source>
        <dbReference type="Proteomes" id="UP000232223"/>
    </source>
</evidence>
<dbReference type="Proteomes" id="UP000232223">
    <property type="component" value="Chromosome"/>
</dbReference>
<gene>
    <name evidence="1" type="ORF">MTABA_v1c03920</name>
</gene>
<reference evidence="1 2" key="1">
    <citation type="submission" date="2017-11" db="EMBL/GenBank/DDBJ databases">
        <title>Genome sequence of Mesoplasma tabanidae BARC 857 (ATCC 49584).</title>
        <authorList>
            <person name="Lo W.-S."/>
            <person name="Kuo C.-H."/>
        </authorList>
    </citation>
    <scope>NUCLEOTIDE SEQUENCE [LARGE SCALE GENOMIC DNA]</scope>
    <source>
        <strain evidence="1 2">BARC 857</strain>
    </source>
</reference>
<keyword evidence="2" id="KW-1185">Reference proteome</keyword>
<protein>
    <submittedName>
        <fullName evidence="1">Uncharacterized protein</fullName>
    </submittedName>
</protein>
<evidence type="ECO:0000313" key="1">
    <source>
        <dbReference type="EMBL" id="ATZ21593.1"/>
    </source>
</evidence>
<dbReference type="RefSeq" id="WP_100679532.1">
    <property type="nucleotide sequence ID" value="NZ_CP024969.1"/>
</dbReference>
<dbReference type="OrthoDB" id="391932at2"/>
<dbReference type="AlphaFoldDB" id="A0A2K8P775"/>
<dbReference type="KEGG" id="mtab:MTABA_v1c03920"/>
<accession>A0A2K8P775</accession>
<organism evidence="1 2">
    <name type="scientific">Mesoplasma tabanidae</name>
    <dbReference type="NCBI Taxonomy" id="219745"/>
    <lineage>
        <taxon>Bacteria</taxon>
        <taxon>Bacillati</taxon>
        <taxon>Mycoplasmatota</taxon>
        <taxon>Mollicutes</taxon>
        <taxon>Entomoplasmatales</taxon>
        <taxon>Entomoplasmataceae</taxon>
        <taxon>Mesoplasma</taxon>
    </lineage>
</organism>